<dbReference type="Pfam" id="PF00447">
    <property type="entry name" value="HSF_DNA-bind"/>
    <property type="match status" value="1"/>
</dbReference>
<feature type="region of interest" description="Disordered" evidence="6">
    <location>
        <begin position="181"/>
        <end position="241"/>
    </location>
</feature>
<gene>
    <name evidence="8" type="ORF">BCR39DRAFT_512801</name>
</gene>
<dbReference type="GO" id="GO:0043565">
    <property type="term" value="F:sequence-specific DNA binding"/>
    <property type="evidence" value="ECO:0007669"/>
    <property type="project" value="InterPro"/>
</dbReference>
<dbReference type="OrthoDB" id="60033at2759"/>
<dbReference type="EMBL" id="MCFC01000001">
    <property type="protein sequence ID" value="ORY35882.1"/>
    <property type="molecule type" value="Genomic_DNA"/>
</dbReference>
<evidence type="ECO:0000313" key="9">
    <source>
        <dbReference type="Proteomes" id="UP000193986"/>
    </source>
</evidence>
<dbReference type="SMART" id="SM00415">
    <property type="entry name" value="HSF"/>
    <property type="match status" value="1"/>
</dbReference>
<organism evidence="8 9">
    <name type="scientific">Naematelia encephala</name>
    <dbReference type="NCBI Taxonomy" id="71784"/>
    <lineage>
        <taxon>Eukaryota</taxon>
        <taxon>Fungi</taxon>
        <taxon>Dikarya</taxon>
        <taxon>Basidiomycota</taxon>
        <taxon>Agaricomycotina</taxon>
        <taxon>Tremellomycetes</taxon>
        <taxon>Tremellales</taxon>
        <taxon>Naemateliaceae</taxon>
        <taxon>Naematelia</taxon>
    </lineage>
</organism>
<sequence length="241" mass="27869">MGSAWLPATKEDLQEYHMLSGKPRKTLETQFDEKFFQIMLDDKYKKWIRWDKAGTSVIIPDEQAFEQNVLPHFMRSTSFNSVVRQLSNYKWDRKCQISKDGVKGHIISYPGLRRDYPQLWKKVRLLPPPILQTTPASNKSRSGQFKALASHLQEAKNASVVKDQVIGKLQERILELERYRQQSGTEVNGTSRALRDGPSRRRLKRSPAVSEVEEKEHATRGKDKRNRPLPDPEARELGTVD</sequence>
<protein>
    <recommendedName>
        <fullName evidence="7">HSF-type DNA-binding domain-containing protein</fullName>
    </recommendedName>
</protein>
<dbReference type="GO" id="GO:0003700">
    <property type="term" value="F:DNA-binding transcription factor activity"/>
    <property type="evidence" value="ECO:0007669"/>
    <property type="project" value="InterPro"/>
</dbReference>
<feature type="domain" description="HSF-type DNA-binding" evidence="7">
    <location>
        <begin position="29"/>
        <end position="126"/>
    </location>
</feature>
<accession>A0A1Y2BMB8</accession>
<feature type="compositionally biased region" description="Basic and acidic residues" evidence="6">
    <location>
        <begin position="212"/>
        <end position="241"/>
    </location>
</feature>
<comment type="subcellular location">
    <subcellularLocation>
        <location evidence="1">Nucleus</location>
    </subcellularLocation>
</comment>
<evidence type="ECO:0000256" key="2">
    <source>
        <dbReference type="ARBA" id="ARBA00006403"/>
    </source>
</evidence>
<dbReference type="PANTHER" id="PTHR10015:SF427">
    <property type="entry name" value="HEAT SHOCK FACTOR PROTEIN"/>
    <property type="match status" value="1"/>
</dbReference>
<evidence type="ECO:0000259" key="7">
    <source>
        <dbReference type="SMART" id="SM00415"/>
    </source>
</evidence>
<dbReference type="GO" id="GO:0005634">
    <property type="term" value="C:nucleus"/>
    <property type="evidence" value="ECO:0007669"/>
    <property type="project" value="UniProtKB-SubCell"/>
</dbReference>
<dbReference type="InterPro" id="IPR036388">
    <property type="entry name" value="WH-like_DNA-bd_sf"/>
</dbReference>
<dbReference type="STRING" id="71784.A0A1Y2BMB8"/>
<comment type="caution">
    <text evidence="8">The sequence shown here is derived from an EMBL/GenBank/DDBJ whole genome shotgun (WGS) entry which is preliminary data.</text>
</comment>
<evidence type="ECO:0000256" key="6">
    <source>
        <dbReference type="SAM" id="MobiDB-lite"/>
    </source>
</evidence>
<comment type="similarity">
    <text evidence="2 5">Belongs to the HSF family.</text>
</comment>
<evidence type="ECO:0000256" key="1">
    <source>
        <dbReference type="ARBA" id="ARBA00004123"/>
    </source>
</evidence>
<dbReference type="AlphaFoldDB" id="A0A1Y2BMB8"/>
<dbReference type="InterPro" id="IPR000232">
    <property type="entry name" value="HSF_DNA-bd"/>
</dbReference>
<evidence type="ECO:0000256" key="4">
    <source>
        <dbReference type="ARBA" id="ARBA00023242"/>
    </source>
</evidence>
<dbReference type="InParanoid" id="A0A1Y2BMB8"/>
<keyword evidence="4" id="KW-0539">Nucleus</keyword>
<evidence type="ECO:0000256" key="3">
    <source>
        <dbReference type="ARBA" id="ARBA00023125"/>
    </source>
</evidence>
<reference evidence="8 9" key="1">
    <citation type="submission" date="2016-07" db="EMBL/GenBank/DDBJ databases">
        <title>Pervasive Adenine N6-methylation of Active Genes in Fungi.</title>
        <authorList>
            <consortium name="DOE Joint Genome Institute"/>
            <person name="Mondo S.J."/>
            <person name="Dannebaum R.O."/>
            <person name="Kuo R.C."/>
            <person name="Labutti K."/>
            <person name="Haridas S."/>
            <person name="Kuo A."/>
            <person name="Salamov A."/>
            <person name="Ahrendt S.R."/>
            <person name="Lipzen A."/>
            <person name="Sullivan W."/>
            <person name="Andreopoulos W.B."/>
            <person name="Clum A."/>
            <person name="Lindquist E."/>
            <person name="Daum C."/>
            <person name="Ramamoorthy G.K."/>
            <person name="Gryganskyi A."/>
            <person name="Culley D."/>
            <person name="Magnuson J.K."/>
            <person name="James T.Y."/>
            <person name="O'Malley M.A."/>
            <person name="Stajich J.E."/>
            <person name="Spatafora J.W."/>
            <person name="Visel A."/>
            <person name="Grigoriev I.V."/>
        </authorList>
    </citation>
    <scope>NUCLEOTIDE SEQUENCE [LARGE SCALE GENOMIC DNA]</scope>
    <source>
        <strain evidence="8 9">68-887.2</strain>
    </source>
</reference>
<keyword evidence="9" id="KW-1185">Reference proteome</keyword>
<dbReference type="Gene3D" id="1.10.10.10">
    <property type="entry name" value="Winged helix-like DNA-binding domain superfamily/Winged helix DNA-binding domain"/>
    <property type="match status" value="1"/>
</dbReference>
<dbReference type="SUPFAM" id="SSF46785">
    <property type="entry name" value="Winged helix' DNA-binding domain"/>
    <property type="match status" value="1"/>
</dbReference>
<dbReference type="PANTHER" id="PTHR10015">
    <property type="entry name" value="HEAT SHOCK TRANSCRIPTION FACTOR"/>
    <property type="match status" value="1"/>
</dbReference>
<evidence type="ECO:0000313" key="8">
    <source>
        <dbReference type="EMBL" id="ORY35882.1"/>
    </source>
</evidence>
<evidence type="ECO:0000256" key="5">
    <source>
        <dbReference type="RuleBase" id="RU004020"/>
    </source>
</evidence>
<feature type="compositionally biased region" description="Polar residues" evidence="6">
    <location>
        <begin position="181"/>
        <end position="191"/>
    </location>
</feature>
<dbReference type="Proteomes" id="UP000193986">
    <property type="component" value="Unassembled WGS sequence"/>
</dbReference>
<dbReference type="InterPro" id="IPR036390">
    <property type="entry name" value="WH_DNA-bd_sf"/>
</dbReference>
<keyword evidence="3" id="KW-0238">DNA-binding</keyword>
<proteinExistence type="inferred from homology"/>
<name>A0A1Y2BMB8_9TREE</name>